<keyword evidence="4" id="KW-1185">Reference proteome</keyword>
<dbReference type="SUPFAM" id="SSF54593">
    <property type="entry name" value="Glyoxalase/Bleomycin resistance protein/Dihydroxybiphenyl dioxygenase"/>
    <property type="match status" value="1"/>
</dbReference>
<feature type="region of interest" description="Disordered" evidence="1">
    <location>
        <begin position="193"/>
        <end position="231"/>
    </location>
</feature>
<organism evidence="3 4">
    <name type="scientific">Amycolatopsis marina</name>
    <dbReference type="NCBI Taxonomy" id="490629"/>
    <lineage>
        <taxon>Bacteria</taxon>
        <taxon>Bacillati</taxon>
        <taxon>Actinomycetota</taxon>
        <taxon>Actinomycetes</taxon>
        <taxon>Pseudonocardiales</taxon>
        <taxon>Pseudonocardiaceae</taxon>
        <taxon>Amycolatopsis</taxon>
    </lineage>
</organism>
<protein>
    <recommendedName>
        <fullName evidence="2">Glyoxalase-like domain-containing protein</fullName>
    </recommendedName>
</protein>
<name>A0A1I1AHK9_9PSEU</name>
<dbReference type="Proteomes" id="UP000243799">
    <property type="component" value="Unassembled WGS sequence"/>
</dbReference>
<dbReference type="CDD" id="cd06587">
    <property type="entry name" value="VOC"/>
    <property type="match status" value="1"/>
</dbReference>
<reference evidence="4" key="1">
    <citation type="submission" date="2016-10" db="EMBL/GenBank/DDBJ databases">
        <authorList>
            <person name="Varghese N."/>
            <person name="Submissions S."/>
        </authorList>
    </citation>
    <scope>NUCLEOTIDE SEQUENCE [LARGE SCALE GENOMIC DNA]</scope>
    <source>
        <strain evidence="4">CGMCC 4.3568</strain>
    </source>
</reference>
<evidence type="ECO:0000256" key="1">
    <source>
        <dbReference type="SAM" id="MobiDB-lite"/>
    </source>
</evidence>
<gene>
    <name evidence="3" type="ORF">SAMN05216266_109168</name>
</gene>
<dbReference type="STRING" id="490629.SAMN05216266_109168"/>
<evidence type="ECO:0000259" key="2">
    <source>
        <dbReference type="Pfam" id="PF18029"/>
    </source>
</evidence>
<dbReference type="EMBL" id="FOKG01000009">
    <property type="protein sequence ID" value="SFB37499.1"/>
    <property type="molecule type" value="Genomic_DNA"/>
</dbReference>
<dbReference type="PANTHER" id="PTHR35908:SF1">
    <property type="entry name" value="CONSERVED PROTEIN"/>
    <property type="match status" value="1"/>
</dbReference>
<evidence type="ECO:0000313" key="4">
    <source>
        <dbReference type="Proteomes" id="UP000243799"/>
    </source>
</evidence>
<feature type="domain" description="Glyoxalase-like" evidence="2">
    <location>
        <begin position="134"/>
        <end position="200"/>
    </location>
</feature>
<feature type="compositionally biased region" description="Basic and acidic residues" evidence="1">
    <location>
        <begin position="218"/>
        <end position="231"/>
    </location>
</feature>
<accession>A0A1I1AHK9</accession>
<dbReference type="AlphaFoldDB" id="A0A1I1AHK9"/>
<sequence>MPGRFAQLEIDVPDPPDAAAFWASLLDWTTVGADSGMGVVRPPVSDGCPWDLVFLKENAAKRRKNRLHLDLASGSPEHQTALVAWARKLGARSADIGQGDAELPWVVLADPWGTEFCVLEPRADYHGSGALAALVIDSRDPPALARYWATATGWTVGHTASDYAGLRAPGGRGPWLEFVRDTADARQGRNRVRPVLLPGDGEHASADPEGNEIVLLHSGDDPDSHFPAKKR</sequence>
<dbReference type="RefSeq" id="WP_091674160.1">
    <property type="nucleotide sequence ID" value="NZ_FOKG01000009.1"/>
</dbReference>
<dbReference type="InterPro" id="IPR029068">
    <property type="entry name" value="Glyas_Bleomycin-R_OHBP_Dase"/>
</dbReference>
<proteinExistence type="predicted"/>
<feature type="domain" description="Glyoxalase-like" evidence="2">
    <location>
        <begin position="8"/>
        <end position="119"/>
    </location>
</feature>
<dbReference type="Gene3D" id="3.10.180.10">
    <property type="entry name" value="2,3-Dihydroxybiphenyl 1,2-Dioxygenase, domain 1"/>
    <property type="match status" value="2"/>
</dbReference>
<dbReference type="OrthoDB" id="3212826at2"/>
<evidence type="ECO:0000313" key="3">
    <source>
        <dbReference type="EMBL" id="SFB37499.1"/>
    </source>
</evidence>
<dbReference type="InterPro" id="IPR041581">
    <property type="entry name" value="Glyoxalase_6"/>
</dbReference>
<dbReference type="Pfam" id="PF18029">
    <property type="entry name" value="Glyoxalase_6"/>
    <property type="match status" value="2"/>
</dbReference>
<dbReference type="PANTHER" id="PTHR35908">
    <property type="entry name" value="HYPOTHETICAL FUSION PROTEIN"/>
    <property type="match status" value="1"/>
</dbReference>